<dbReference type="EMBL" id="JAUFPT010000105">
    <property type="protein sequence ID" value="MDN3574577.1"/>
    <property type="molecule type" value="Genomic_DNA"/>
</dbReference>
<reference evidence="2" key="1">
    <citation type="journal article" date="2019" name="Int. J. Syst. Evol. Microbiol.">
        <title>The Global Catalogue of Microorganisms (GCM) 10K type strain sequencing project: providing services to taxonomists for standard genome sequencing and annotation.</title>
        <authorList>
            <consortium name="The Broad Institute Genomics Platform"/>
            <consortium name="The Broad Institute Genome Sequencing Center for Infectious Disease"/>
            <person name="Wu L."/>
            <person name="Ma J."/>
        </authorList>
    </citation>
    <scope>NUCLEOTIDE SEQUENCE [LARGE SCALE GENOMIC DNA]</scope>
    <source>
        <strain evidence="2">CECT 7806</strain>
    </source>
</reference>
<name>A0ABT8AXC4_9HYPH</name>
<evidence type="ECO:0000313" key="2">
    <source>
        <dbReference type="Proteomes" id="UP001244297"/>
    </source>
</evidence>
<accession>A0ABT8AXC4</accession>
<evidence type="ECO:0000313" key="1">
    <source>
        <dbReference type="EMBL" id="MDN3574577.1"/>
    </source>
</evidence>
<organism evidence="1 2">
    <name type="scientific">Methylobacterium longum</name>
    <dbReference type="NCBI Taxonomy" id="767694"/>
    <lineage>
        <taxon>Bacteria</taxon>
        <taxon>Pseudomonadati</taxon>
        <taxon>Pseudomonadota</taxon>
        <taxon>Alphaproteobacteria</taxon>
        <taxon>Hyphomicrobiales</taxon>
        <taxon>Methylobacteriaceae</taxon>
        <taxon>Methylobacterium</taxon>
    </lineage>
</organism>
<dbReference type="RefSeq" id="WP_238293537.1">
    <property type="nucleotide sequence ID" value="NZ_BPQS01000071.1"/>
</dbReference>
<gene>
    <name evidence="1" type="ORF">QWZ18_28765</name>
</gene>
<sequence>MLLPVLTVRRCLLVGLMLAGLIALADATARHELQTATGEMAFAAAGAQLADASDE</sequence>
<proteinExistence type="predicted"/>
<comment type="caution">
    <text evidence="1">The sequence shown here is derived from an EMBL/GenBank/DDBJ whole genome shotgun (WGS) entry which is preliminary data.</text>
</comment>
<protein>
    <submittedName>
        <fullName evidence="1">Uncharacterized protein</fullName>
    </submittedName>
</protein>
<keyword evidence="2" id="KW-1185">Reference proteome</keyword>
<dbReference type="Proteomes" id="UP001244297">
    <property type="component" value="Unassembled WGS sequence"/>
</dbReference>